<dbReference type="Pfam" id="PF14550">
    <property type="entry name" value="Peptidase_S78_2"/>
    <property type="match status" value="1"/>
</dbReference>
<feature type="region of interest" description="Disordered" evidence="1">
    <location>
        <begin position="1"/>
        <end position="31"/>
    </location>
</feature>
<dbReference type="InterPro" id="IPR027924">
    <property type="entry name" value="XkdF"/>
</dbReference>
<proteinExistence type="predicted"/>
<evidence type="ECO:0000313" key="3">
    <source>
        <dbReference type="EMBL" id="KKN47451.1"/>
    </source>
</evidence>
<protein>
    <recommendedName>
        <fullName evidence="2">Phage-like element PBSX protein XkdF domain-containing protein</fullName>
    </recommendedName>
</protein>
<comment type="caution">
    <text evidence="3">The sequence shown here is derived from an EMBL/GenBank/DDBJ whole genome shotgun (WGS) entry which is preliminary data.</text>
</comment>
<sequence>MDKNNVVIKPLVSRTQPKPPVRTGGQGGGRHQVTVGKGVGVLVSGYVVRRSDGRLVVRDSRVNADAHGVAKALMELLDIGQDETDKIEFSSEAQGSPLFDLVELDKTFYLAPTEEPDTEDTFELGIKVVQKAADKRYTFGVVYQATNTKDDPELDAHEEFALADDLQEAQWEYVRKGNRNIYLQHGEAANVIGEMVDIVSWPFEVVVKFTGEEEERTIPANSIWMGVVWEEDVWPVVKSGDIGGLSMGGWAKRRKK</sequence>
<accession>A0A0F9TEH3</accession>
<reference evidence="3" key="1">
    <citation type="journal article" date="2015" name="Nature">
        <title>Complex archaea that bridge the gap between prokaryotes and eukaryotes.</title>
        <authorList>
            <person name="Spang A."/>
            <person name="Saw J.H."/>
            <person name="Jorgensen S.L."/>
            <person name="Zaremba-Niedzwiedzka K."/>
            <person name="Martijn J."/>
            <person name="Lind A.E."/>
            <person name="van Eijk R."/>
            <person name="Schleper C."/>
            <person name="Guy L."/>
            <person name="Ettema T.J."/>
        </authorList>
    </citation>
    <scope>NUCLEOTIDE SEQUENCE</scope>
</reference>
<name>A0A0F9TEH3_9ZZZZ</name>
<feature type="domain" description="Phage-like element PBSX protein XkdF" evidence="2">
    <location>
        <begin position="127"/>
        <end position="253"/>
    </location>
</feature>
<evidence type="ECO:0000259" key="2">
    <source>
        <dbReference type="Pfam" id="PF14550"/>
    </source>
</evidence>
<gene>
    <name evidence="3" type="ORF">LCGC14_0662910</name>
</gene>
<dbReference type="EMBL" id="LAZR01001276">
    <property type="protein sequence ID" value="KKN47451.1"/>
    <property type="molecule type" value="Genomic_DNA"/>
</dbReference>
<evidence type="ECO:0000256" key="1">
    <source>
        <dbReference type="SAM" id="MobiDB-lite"/>
    </source>
</evidence>
<dbReference type="AlphaFoldDB" id="A0A0F9TEH3"/>
<organism evidence="3">
    <name type="scientific">marine sediment metagenome</name>
    <dbReference type="NCBI Taxonomy" id="412755"/>
    <lineage>
        <taxon>unclassified sequences</taxon>
        <taxon>metagenomes</taxon>
        <taxon>ecological metagenomes</taxon>
    </lineage>
</organism>